<comment type="caution">
    <text evidence="1">The sequence shown here is derived from an EMBL/GenBank/DDBJ whole genome shotgun (WGS) entry which is preliminary data.</text>
</comment>
<keyword evidence="2" id="KW-1185">Reference proteome</keyword>
<dbReference type="EMBL" id="LHXZ01000057">
    <property type="protein sequence ID" value="KXB02610.1"/>
    <property type="molecule type" value="Genomic_DNA"/>
</dbReference>
<proteinExistence type="predicted"/>
<accession>A0A133V826</accession>
<evidence type="ECO:0000313" key="2">
    <source>
        <dbReference type="Proteomes" id="UP000070565"/>
    </source>
</evidence>
<sequence length="75" mass="8350">MLVGVPILNRLRKHWAGPEFLTNQVGSRELSSTARGRVNMSGLFGCLIFLLKFGTFELSFHLVKIRDLKSASSIS</sequence>
<dbReference type="AlphaFoldDB" id="A0A133V826"/>
<dbReference type="Proteomes" id="UP000070565">
    <property type="component" value="Unassembled WGS sequence"/>
</dbReference>
<name>A0A133V826_9EURY</name>
<protein>
    <submittedName>
        <fullName evidence="1">Uncharacterized protein</fullName>
    </submittedName>
</protein>
<organism evidence="1 2">
    <name type="scientific">candidate division MSBL1 archaeon SCGC-AAA261F19</name>
    <dbReference type="NCBI Taxonomy" id="1698275"/>
    <lineage>
        <taxon>Archaea</taxon>
        <taxon>Methanobacteriati</taxon>
        <taxon>Methanobacteriota</taxon>
        <taxon>candidate division MSBL1</taxon>
    </lineage>
</organism>
<evidence type="ECO:0000313" key="1">
    <source>
        <dbReference type="EMBL" id="KXB02610.1"/>
    </source>
</evidence>
<gene>
    <name evidence="1" type="ORF">AKJ45_03415</name>
</gene>
<reference evidence="1 2" key="1">
    <citation type="journal article" date="2016" name="Sci. Rep.">
        <title>Metabolic traits of an uncultured archaeal lineage -MSBL1- from brine pools of the Red Sea.</title>
        <authorList>
            <person name="Mwirichia R."/>
            <person name="Alam I."/>
            <person name="Rashid M."/>
            <person name="Vinu M."/>
            <person name="Ba-Alawi W."/>
            <person name="Anthony Kamau A."/>
            <person name="Kamanda Ngugi D."/>
            <person name="Goker M."/>
            <person name="Klenk H.P."/>
            <person name="Bajic V."/>
            <person name="Stingl U."/>
        </authorList>
    </citation>
    <scope>NUCLEOTIDE SEQUENCE [LARGE SCALE GENOMIC DNA]</scope>
    <source>
        <strain evidence="1">SCGC-AAA261F19</strain>
    </source>
</reference>